<dbReference type="SUPFAM" id="SSF57829">
    <property type="entry name" value="Zn-binding ribosomal proteins"/>
    <property type="match status" value="1"/>
</dbReference>
<comment type="caution">
    <text evidence="6">The sequence shown here is derived from an EMBL/GenBank/DDBJ whole genome shotgun (WGS) entry which is preliminary data.</text>
</comment>
<gene>
    <name evidence="5 6" type="primary">rpmG</name>
    <name evidence="6" type="ORF">COX00_00945</name>
</gene>
<dbReference type="InterPro" id="IPR011332">
    <property type="entry name" value="Ribosomal_zn-bd"/>
</dbReference>
<dbReference type="InterPro" id="IPR001705">
    <property type="entry name" value="Ribosomal_bL33"/>
</dbReference>
<accession>A0A2H0BTB0</accession>
<dbReference type="GO" id="GO:0006412">
    <property type="term" value="P:translation"/>
    <property type="evidence" value="ECO:0007669"/>
    <property type="project" value="UniProtKB-UniRule"/>
</dbReference>
<dbReference type="NCBIfam" id="TIGR01023">
    <property type="entry name" value="rpmG_bact"/>
    <property type="match status" value="1"/>
</dbReference>
<dbReference type="AlphaFoldDB" id="A0A2H0BTB0"/>
<dbReference type="EMBL" id="PCSZ01000022">
    <property type="protein sequence ID" value="PIP60854.1"/>
    <property type="molecule type" value="Genomic_DNA"/>
</dbReference>
<dbReference type="Pfam" id="PF00471">
    <property type="entry name" value="Ribosomal_L33"/>
    <property type="match status" value="1"/>
</dbReference>
<evidence type="ECO:0000256" key="5">
    <source>
        <dbReference type="HAMAP-Rule" id="MF_00294"/>
    </source>
</evidence>
<evidence type="ECO:0000256" key="1">
    <source>
        <dbReference type="ARBA" id="ARBA00007596"/>
    </source>
</evidence>
<evidence type="ECO:0000313" key="6">
    <source>
        <dbReference type="EMBL" id="PIP60854.1"/>
    </source>
</evidence>
<dbReference type="InterPro" id="IPR038584">
    <property type="entry name" value="Ribosomal_bL33_sf"/>
</dbReference>
<keyword evidence="3 5" id="KW-0687">Ribonucleoprotein</keyword>
<organism evidence="6 7">
    <name type="scientific">Candidatus Uhrbacteria bacterium CG22_combo_CG10-13_8_21_14_all_47_17</name>
    <dbReference type="NCBI Taxonomy" id="1975041"/>
    <lineage>
        <taxon>Bacteria</taxon>
        <taxon>Candidatus Uhriibacteriota</taxon>
    </lineage>
</organism>
<dbReference type="HAMAP" id="MF_00294">
    <property type="entry name" value="Ribosomal_bL33"/>
    <property type="match status" value="1"/>
</dbReference>
<dbReference type="GO" id="GO:0003735">
    <property type="term" value="F:structural constituent of ribosome"/>
    <property type="evidence" value="ECO:0007669"/>
    <property type="project" value="InterPro"/>
</dbReference>
<name>A0A2H0BTB0_9BACT</name>
<sequence>MSQDNLIKLECTDCKRVNYHSTKNKKIKVRLELQKFCKHCKKGTAHKETK</sequence>
<dbReference type="GO" id="GO:0005737">
    <property type="term" value="C:cytoplasm"/>
    <property type="evidence" value="ECO:0007669"/>
    <property type="project" value="UniProtKB-ARBA"/>
</dbReference>
<protein>
    <recommendedName>
        <fullName evidence="4 5">Large ribosomal subunit protein bL33</fullName>
    </recommendedName>
</protein>
<dbReference type="Gene3D" id="2.20.28.120">
    <property type="entry name" value="Ribosomal protein L33"/>
    <property type="match status" value="1"/>
</dbReference>
<dbReference type="NCBIfam" id="NF001764">
    <property type="entry name" value="PRK00504.1"/>
    <property type="match status" value="1"/>
</dbReference>
<proteinExistence type="inferred from homology"/>
<dbReference type="GO" id="GO:0005840">
    <property type="term" value="C:ribosome"/>
    <property type="evidence" value="ECO:0007669"/>
    <property type="project" value="UniProtKB-KW"/>
</dbReference>
<evidence type="ECO:0000256" key="2">
    <source>
        <dbReference type="ARBA" id="ARBA00022980"/>
    </source>
</evidence>
<comment type="similarity">
    <text evidence="1 5">Belongs to the bacterial ribosomal protein bL33 family.</text>
</comment>
<dbReference type="Proteomes" id="UP000231581">
    <property type="component" value="Unassembled WGS sequence"/>
</dbReference>
<evidence type="ECO:0000256" key="3">
    <source>
        <dbReference type="ARBA" id="ARBA00023274"/>
    </source>
</evidence>
<evidence type="ECO:0000256" key="4">
    <source>
        <dbReference type="ARBA" id="ARBA00035176"/>
    </source>
</evidence>
<dbReference type="GO" id="GO:1990904">
    <property type="term" value="C:ribonucleoprotein complex"/>
    <property type="evidence" value="ECO:0007669"/>
    <property type="project" value="UniProtKB-KW"/>
</dbReference>
<keyword evidence="2 5" id="KW-0689">Ribosomal protein</keyword>
<reference evidence="6 7" key="1">
    <citation type="submission" date="2017-09" db="EMBL/GenBank/DDBJ databases">
        <title>Depth-based differentiation of microbial function through sediment-hosted aquifers and enrichment of novel symbionts in the deep terrestrial subsurface.</title>
        <authorList>
            <person name="Probst A.J."/>
            <person name="Ladd B."/>
            <person name="Jarett J.K."/>
            <person name="Geller-Mcgrath D.E."/>
            <person name="Sieber C.M."/>
            <person name="Emerson J.B."/>
            <person name="Anantharaman K."/>
            <person name="Thomas B.C."/>
            <person name="Malmstrom R."/>
            <person name="Stieglmeier M."/>
            <person name="Klingl A."/>
            <person name="Woyke T."/>
            <person name="Ryan C.M."/>
            <person name="Banfield J.F."/>
        </authorList>
    </citation>
    <scope>NUCLEOTIDE SEQUENCE [LARGE SCALE GENOMIC DNA]</scope>
    <source>
        <strain evidence="6">CG22_combo_CG10-13_8_21_14_all_47_17</strain>
    </source>
</reference>
<evidence type="ECO:0000313" key="7">
    <source>
        <dbReference type="Proteomes" id="UP000231581"/>
    </source>
</evidence>